<feature type="domain" description="Glycosyltransferase 2-like" evidence="2">
    <location>
        <begin position="5"/>
        <end position="145"/>
    </location>
</feature>
<dbReference type="PaxDb" id="273116-14325129"/>
<sequence>MKYISVIITAYNRKEFLLDAIKSALNQTLDRKYYEIIVIKNFQEDTIDNFIKENNIKGIISENKSLGGKISEALKASEGEIVSFLEDDDMFDRQKLETVYRKFRENPDIVYYHNNQIIIDENGKEIRKNGVLNERKLNSTEVRKSPLDINPMLFNMSSISIRRSYYAKYADNLSSLITHLDDFMLFCALNESTYIYVDKAFLTYYRYHASASNMGIRINDKIDTQQYALLKANILKGYCEASFFMLQIFENKFLKELINFRYNMECLFLNFYSCKSYAKSEVKRSMLIYILKSKKIKPNIFNLRRRKWVKLYTVFIYLYLTIFNLCNTPFKTVMIKLLNI</sequence>
<dbReference type="KEGG" id="tvo:TVG0935209"/>
<dbReference type="eggNOG" id="arCOG01397">
    <property type="taxonomic scope" value="Archaea"/>
</dbReference>
<organism evidence="3 4">
    <name type="scientific">Thermoplasma volcanium (strain ATCC 51530 / DSM 4299 / JCM 9571 / NBRC 15438 / GSS1)</name>
    <dbReference type="NCBI Taxonomy" id="273116"/>
    <lineage>
        <taxon>Archaea</taxon>
        <taxon>Methanobacteriati</taxon>
        <taxon>Thermoplasmatota</taxon>
        <taxon>Thermoplasmata</taxon>
        <taxon>Thermoplasmatales</taxon>
        <taxon>Thermoplasmataceae</taxon>
        <taxon>Thermoplasma</taxon>
    </lineage>
</organism>
<protein>
    <submittedName>
        <fullName evidence="3">Glycosyl transferase</fullName>
    </submittedName>
</protein>
<dbReference type="AlphaFoldDB" id="Q97A98"/>
<keyword evidence="1" id="KW-0812">Transmembrane</keyword>
<dbReference type="STRING" id="273116.gene:9381704"/>
<dbReference type="CDD" id="cd00761">
    <property type="entry name" value="Glyco_tranf_GTA_type"/>
    <property type="match status" value="1"/>
</dbReference>
<dbReference type="InterPro" id="IPR001173">
    <property type="entry name" value="Glyco_trans_2-like"/>
</dbReference>
<dbReference type="Gene3D" id="3.90.550.10">
    <property type="entry name" value="Spore Coat Polysaccharide Biosynthesis Protein SpsA, Chain A"/>
    <property type="match status" value="1"/>
</dbReference>
<evidence type="ECO:0000313" key="4">
    <source>
        <dbReference type="Proteomes" id="UP000001017"/>
    </source>
</evidence>
<evidence type="ECO:0000259" key="2">
    <source>
        <dbReference type="Pfam" id="PF00535"/>
    </source>
</evidence>
<dbReference type="PANTHER" id="PTHR22916">
    <property type="entry name" value="GLYCOSYLTRANSFERASE"/>
    <property type="match status" value="1"/>
</dbReference>
<feature type="transmembrane region" description="Helical" evidence="1">
    <location>
        <begin position="311"/>
        <end position="330"/>
    </location>
</feature>
<gene>
    <name evidence="3" type="ORF">TVG0935209</name>
</gene>
<dbReference type="Proteomes" id="UP000001017">
    <property type="component" value="Chromosome"/>
</dbReference>
<dbReference type="Pfam" id="PF00535">
    <property type="entry name" value="Glycos_transf_2"/>
    <property type="match status" value="1"/>
</dbReference>
<dbReference type="GeneID" id="25392641"/>
<dbReference type="HOGENOM" id="CLU_055387_2_0_2"/>
<name>Q97A98_THEVO</name>
<evidence type="ECO:0000313" key="3">
    <source>
        <dbReference type="EMBL" id="BAB60054.1"/>
    </source>
</evidence>
<keyword evidence="3" id="KW-0808">Transferase</keyword>
<keyword evidence="4" id="KW-1185">Reference proteome</keyword>
<dbReference type="RefSeq" id="WP_010917150.1">
    <property type="nucleotide sequence ID" value="NC_002689.2"/>
</dbReference>
<dbReference type="PhylomeDB" id="Q97A98"/>
<dbReference type="InterPro" id="IPR029044">
    <property type="entry name" value="Nucleotide-diphossugar_trans"/>
</dbReference>
<evidence type="ECO:0000256" key="1">
    <source>
        <dbReference type="SAM" id="Phobius"/>
    </source>
</evidence>
<dbReference type="CAZy" id="GT2">
    <property type="family name" value="Glycosyltransferase Family 2"/>
</dbReference>
<proteinExistence type="predicted"/>
<keyword evidence="1" id="KW-0472">Membrane</keyword>
<dbReference type="OrthoDB" id="56830at2157"/>
<reference evidence="3 4" key="2">
    <citation type="journal article" date="2000" name="Proc. Natl. Acad. Sci. U.S.A.">
        <title>Archaeal adaptation to higher temperatures revealed by genomic sequence of Thermoplasma volcanium.</title>
        <authorList>
            <person name="Kawashima T."/>
            <person name="Amano N."/>
            <person name="Koike H."/>
            <person name="Makino S."/>
            <person name="Higuchi S."/>
            <person name="Kawashima-Ohya Y."/>
            <person name="Watanabe K."/>
            <person name="Yamazaki M."/>
            <person name="Kanehori K."/>
            <person name="Kawamoto T."/>
            <person name="Nunoshiba T."/>
            <person name="Yamamoto Y."/>
            <person name="Aramaki H."/>
            <person name="Makino K."/>
            <person name="Suzuki M."/>
        </authorList>
    </citation>
    <scope>NUCLEOTIDE SEQUENCE [LARGE SCALE GENOMIC DNA]</scope>
    <source>
        <strain evidence="4">ATCC 51530 / DSM 4299 / JCM 9571 / NBRC 15438 / GSS1</strain>
    </source>
</reference>
<accession>Q97A98</accession>
<dbReference type="GO" id="GO:0016758">
    <property type="term" value="F:hexosyltransferase activity"/>
    <property type="evidence" value="ECO:0007669"/>
    <property type="project" value="UniProtKB-ARBA"/>
</dbReference>
<dbReference type="PANTHER" id="PTHR22916:SF3">
    <property type="entry name" value="UDP-GLCNAC:BETAGAL BETA-1,3-N-ACETYLGLUCOSAMINYLTRANSFERASE-LIKE PROTEIN 1"/>
    <property type="match status" value="1"/>
</dbReference>
<dbReference type="SUPFAM" id="SSF53448">
    <property type="entry name" value="Nucleotide-diphospho-sugar transferases"/>
    <property type="match status" value="1"/>
</dbReference>
<dbReference type="EMBL" id="BA000011">
    <property type="protein sequence ID" value="BAB60054.1"/>
    <property type="molecule type" value="Genomic_DNA"/>
</dbReference>
<keyword evidence="1" id="KW-1133">Transmembrane helix</keyword>
<reference evidence="3 4" key="1">
    <citation type="journal article" date="1999" name="Proc. Jpn. Acad.">
        <title>Determination of the complete genomic DNA sequence of Thermoplasma volvanium GSS1.</title>
        <authorList>
            <person name="Kawashima T."/>
            <person name="Yamamoto Y."/>
            <person name="Aramaki H."/>
            <person name="Nunoshiba T."/>
            <person name="Kawamoto T."/>
            <person name="Watanabe K."/>
            <person name="Yamazaki M."/>
            <person name="Kanehori K."/>
            <person name="Amano N."/>
            <person name="Ohya Y."/>
            <person name="Makino K."/>
            <person name="Suzuki M."/>
        </authorList>
    </citation>
    <scope>NUCLEOTIDE SEQUENCE [LARGE SCALE GENOMIC DNA]</scope>
    <source>
        <strain evidence="4">ATCC 51530 / DSM 4299 / JCM 9571 / NBRC 15438 / GSS1</strain>
    </source>
</reference>